<evidence type="ECO:0000313" key="10">
    <source>
        <dbReference type="Proteomes" id="UP000541470"/>
    </source>
</evidence>
<evidence type="ECO:0000256" key="6">
    <source>
        <dbReference type="PROSITE-ProRule" id="PRU01016"/>
    </source>
</evidence>
<protein>
    <recommendedName>
        <fullName evidence="8">Cytosine-specific methyltransferase</fullName>
        <ecNumber evidence="8">2.1.1.37</ecNumber>
    </recommendedName>
</protein>
<proteinExistence type="inferred from homology"/>
<dbReference type="Proteomes" id="UP000541470">
    <property type="component" value="Unassembled WGS sequence"/>
</dbReference>
<accession>A0A7Y0AT91</accession>
<dbReference type="SUPFAM" id="SSF53335">
    <property type="entry name" value="S-adenosyl-L-methionine-dependent methyltransferases"/>
    <property type="match status" value="1"/>
</dbReference>
<dbReference type="PROSITE" id="PS51679">
    <property type="entry name" value="SAM_MT_C5"/>
    <property type="match status" value="1"/>
</dbReference>
<keyword evidence="10" id="KW-1185">Reference proteome</keyword>
<reference evidence="9 10" key="1">
    <citation type="submission" date="2020-04" db="EMBL/GenBank/DDBJ databases">
        <title>Rhizobium sp. S-51 isolated from soil.</title>
        <authorList>
            <person name="Dahal R.H."/>
        </authorList>
    </citation>
    <scope>NUCLEOTIDE SEQUENCE [LARGE SCALE GENOMIC DNA]</scope>
    <source>
        <strain evidence="9 10">S-51</strain>
    </source>
</reference>
<dbReference type="EMBL" id="JABBGK010000001">
    <property type="protein sequence ID" value="NML73053.1"/>
    <property type="molecule type" value="Genomic_DNA"/>
</dbReference>
<dbReference type="GO" id="GO:0032259">
    <property type="term" value="P:methylation"/>
    <property type="evidence" value="ECO:0007669"/>
    <property type="project" value="UniProtKB-KW"/>
</dbReference>
<comment type="caution">
    <text evidence="9">The sequence shown here is derived from an EMBL/GenBank/DDBJ whole genome shotgun (WGS) entry which is preliminary data.</text>
</comment>
<dbReference type="PANTHER" id="PTHR10629:SF50">
    <property type="entry name" value="DNA (CYTOSINE-5)-METHYLTRANSFERASE CMT3"/>
    <property type="match status" value="1"/>
</dbReference>
<dbReference type="NCBIfam" id="TIGR00675">
    <property type="entry name" value="dcm"/>
    <property type="match status" value="1"/>
</dbReference>
<dbReference type="EC" id="2.1.1.37" evidence="8"/>
<name>A0A7Y0AT91_9HYPH</name>
<evidence type="ECO:0000313" key="9">
    <source>
        <dbReference type="EMBL" id="NML73053.1"/>
    </source>
</evidence>
<dbReference type="InterPro" id="IPR050390">
    <property type="entry name" value="C5-Methyltransferase"/>
</dbReference>
<gene>
    <name evidence="9" type="primary">dcm</name>
    <name evidence="9" type="ORF">HHL25_02825</name>
</gene>
<keyword evidence="3 6" id="KW-0949">S-adenosyl-L-methionine</keyword>
<dbReference type="InterPro" id="IPR018117">
    <property type="entry name" value="C5_DNA_meth_AS"/>
</dbReference>
<dbReference type="Pfam" id="PF00145">
    <property type="entry name" value="DNA_methylase"/>
    <property type="match status" value="1"/>
</dbReference>
<dbReference type="RefSeq" id="WP_169587059.1">
    <property type="nucleotide sequence ID" value="NZ_JABBGK010000001.1"/>
</dbReference>
<dbReference type="InterPro" id="IPR029063">
    <property type="entry name" value="SAM-dependent_MTases_sf"/>
</dbReference>
<evidence type="ECO:0000256" key="5">
    <source>
        <dbReference type="ARBA" id="ARBA00047422"/>
    </source>
</evidence>
<comment type="similarity">
    <text evidence="6 7">Belongs to the class I-like SAM-binding methyltransferase superfamily. C5-methyltransferase family.</text>
</comment>
<dbReference type="Gene3D" id="3.40.50.150">
    <property type="entry name" value="Vaccinia Virus protein VP39"/>
    <property type="match status" value="1"/>
</dbReference>
<dbReference type="PRINTS" id="PR00105">
    <property type="entry name" value="C5METTRFRASE"/>
</dbReference>
<keyword evidence="2 6" id="KW-0808">Transferase</keyword>
<dbReference type="InterPro" id="IPR001525">
    <property type="entry name" value="C5_MeTfrase"/>
</dbReference>
<dbReference type="GO" id="GO:0003886">
    <property type="term" value="F:DNA (cytosine-5-)-methyltransferase activity"/>
    <property type="evidence" value="ECO:0007669"/>
    <property type="project" value="UniProtKB-EC"/>
</dbReference>
<dbReference type="GO" id="GO:0044027">
    <property type="term" value="P:negative regulation of gene expression via chromosomal CpG island methylation"/>
    <property type="evidence" value="ECO:0007669"/>
    <property type="project" value="TreeGrafter"/>
</dbReference>
<sequence>MKTVGLFAGIGGLEAGLQSSGLETSLLCEIWGPAKTVLNARFPDTDLHDDVETLASLPADAEVLVAGFPCQDLSQAGRTAGISGKRSGLVGHVFRLLDRDRKKWVVLENVPFMLQLDSGSAMRTLVEEFEVRGYRWAYRIVNSLSFLPQRRERVIFVATNTDTDPADILLSDDAAPDLGVEPLSAAAHGFYWTEGIRGLGWAENAIPTLKNGSTVGIASPPAILLPNGAVVTPEIRDAERLQGFDVDWTLPAEGAGKASLRWSLVGNAVTVPVAKWLGASLLRPGQYETDRDRSFEELRRWPRAARSDGKKRHCVDIGSYPVWQEREPLHAFLQFPGKPLSARATRGFLSRAARAKLRFAPGFLDLLRTHLSHMETKSDTNAPAFAVAAE</sequence>
<evidence type="ECO:0000256" key="1">
    <source>
        <dbReference type="ARBA" id="ARBA00022603"/>
    </source>
</evidence>
<feature type="active site" evidence="6">
    <location>
        <position position="70"/>
    </location>
</feature>
<comment type="catalytic activity">
    <reaction evidence="5 8">
        <text>a 2'-deoxycytidine in DNA + S-adenosyl-L-methionine = a 5-methyl-2'-deoxycytidine in DNA + S-adenosyl-L-homocysteine + H(+)</text>
        <dbReference type="Rhea" id="RHEA:13681"/>
        <dbReference type="Rhea" id="RHEA-COMP:11369"/>
        <dbReference type="Rhea" id="RHEA-COMP:11370"/>
        <dbReference type="ChEBI" id="CHEBI:15378"/>
        <dbReference type="ChEBI" id="CHEBI:57856"/>
        <dbReference type="ChEBI" id="CHEBI:59789"/>
        <dbReference type="ChEBI" id="CHEBI:85452"/>
        <dbReference type="ChEBI" id="CHEBI:85454"/>
        <dbReference type="EC" id="2.1.1.37"/>
    </reaction>
</comment>
<dbReference type="GO" id="GO:0003677">
    <property type="term" value="F:DNA binding"/>
    <property type="evidence" value="ECO:0007669"/>
    <property type="project" value="TreeGrafter"/>
</dbReference>
<evidence type="ECO:0000256" key="8">
    <source>
        <dbReference type="RuleBase" id="RU000417"/>
    </source>
</evidence>
<dbReference type="PANTHER" id="PTHR10629">
    <property type="entry name" value="CYTOSINE-SPECIFIC METHYLTRANSFERASE"/>
    <property type="match status" value="1"/>
</dbReference>
<evidence type="ECO:0000256" key="2">
    <source>
        <dbReference type="ARBA" id="ARBA00022679"/>
    </source>
</evidence>
<evidence type="ECO:0000256" key="3">
    <source>
        <dbReference type="ARBA" id="ARBA00022691"/>
    </source>
</evidence>
<keyword evidence="4" id="KW-0680">Restriction system</keyword>
<evidence type="ECO:0000256" key="7">
    <source>
        <dbReference type="RuleBase" id="RU000416"/>
    </source>
</evidence>
<keyword evidence="1 6" id="KW-0489">Methyltransferase</keyword>
<organism evidence="9 10">
    <name type="scientific">Rhizobium terricola</name>
    <dbReference type="NCBI Taxonomy" id="2728849"/>
    <lineage>
        <taxon>Bacteria</taxon>
        <taxon>Pseudomonadati</taxon>
        <taxon>Pseudomonadota</taxon>
        <taxon>Alphaproteobacteria</taxon>
        <taxon>Hyphomicrobiales</taxon>
        <taxon>Rhizobiaceae</taxon>
        <taxon>Rhizobium/Agrobacterium group</taxon>
        <taxon>Rhizobium</taxon>
    </lineage>
</organism>
<dbReference type="AlphaFoldDB" id="A0A7Y0AT91"/>
<evidence type="ECO:0000256" key="4">
    <source>
        <dbReference type="ARBA" id="ARBA00022747"/>
    </source>
</evidence>
<dbReference type="PROSITE" id="PS00094">
    <property type="entry name" value="C5_MTASE_1"/>
    <property type="match status" value="1"/>
</dbReference>
<dbReference type="GO" id="GO:0009307">
    <property type="term" value="P:DNA restriction-modification system"/>
    <property type="evidence" value="ECO:0007669"/>
    <property type="project" value="UniProtKB-KW"/>
</dbReference>